<comment type="similarity">
    <text evidence="1">Belongs to the CAPAB/TerDEXZ family.</text>
</comment>
<dbReference type="RefSeq" id="WP_170194694.1">
    <property type="nucleotide sequence ID" value="NZ_JABBNB010000012.1"/>
</dbReference>
<reference evidence="4 5" key="1">
    <citation type="submission" date="2020-04" db="EMBL/GenBank/DDBJ databases">
        <title>Gordonia sp. nov. TBRC 11910.</title>
        <authorList>
            <person name="Suriyachadkun C."/>
        </authorList>
    </citation>
    <scope>NUCLEOTIDE SEQUENCE [LARGE SCALE GENOMIC DNA]</scope>
    <source>
        <strain evidence="4 5">TBRC 11910</strain>
    </source>
</reference>
<organism evidence="4 5">
    <name type="scientific">Gordonia asplenii</name>
    <dbReference type="NCBI Taxonomy" id="2725283"/>
    <lineage>
        <taxon>Bacteria</taxon>
        <taxon>Bacillati</taxon>
        <taxon>Actinomycetota</taxon>
        <taxon>Actinomycetes</taxon>
        <taxon>Mycobacteriales</taxon>
        <taxon>Gordoniaceae</taxon>
        <taxon>Gordonia</taxon>
    </lineage>
</organism>
<evidence type="ECO:0000313" key="5">
    <source>
        <dbReference type="Proteomes" id="UP000550729"/>
    </source>
</evidence>
<evidence type="ECO:0000259" key="3">
    <source>
        <dbReference type="Pfam" id="PF02342"/>
    </source>
</evidence>
<evidence type="ECO:0000256" key="2">
    <source>
        <dbReference type="SAM" id="MobiDB-lite"/>
    </source>
</evidence>
<dbReference type="Proteomes" id="UP000550729">
    <property type="component" value="Unassembled WGS sequence"/>
</dbReference>
<evidence type="ECO:0000313" key="4">
    <source>
        <dbReference type="EMBL" id="NMO02188.1"/>
    </source>
</evidence>
<dbReference type="CDD" id="cd06974">
    <property type="entry name" value="TerD_like"/>
    <property type="match status" value="1"/>
</dbReference>
<dbReference type="Gene3D" id="2.60.60.30">
    <property type="entry name" value="sav2460 like domains"/>
    <property type="match status" value="1"/>
</dbReference>
<feature type="region of interest" description="Disordered" evidence="2">
    <location>
        <begin position="178"/>
        <end position="232"/>
    </location>
</feature>
<dbReference type="InterPro" id="IPR051324">
    <property type="entry name" value="Stress/Tellurium_Resist"/>
</dbReference>
<comment type="caution">
    <text evidence="4">The sequence shown here is derived from an EMBL/GenBank/DDBJ whole genome shotgun (WGS) entry which is preliminary data.</text>
</comment>
<proteinExistence type="inferred from homology"/>
<dbReference type="PANTHER" id="PTHR32097:SF4">
    <property type="entry name" value="GENERAL STRESS PROTEIN 16U"/>
    <property type="match status" value="1"/>
</dbReference>
<protein>
    <submittedName>
        <fullName evidence="4">TerD family protein</fullName>
    </submittedName>
</protein>
<gene>
    <name evidence="4" type="ORF">HH308_13300</name>
</gene>
<dbReference type="PANTHER" id="PTHR32097">
    <property type="entry name" value="CAMP-BINDING PROTEIN 1-RELATED"/>
    <property type="match status" value="1"/>
</dbReference>
<dbReference type="Pfam" id="PF02342">
    <property type="entry name" value="TerD"/>
    <property type="match status" value="1"/>
</dbReference>
<name>A0A848L3G2_9ACTN</name>
<feature type="compositionally biased region" description="Acidic residues" evidence="2">
    <location>
        <begin position="178"/>
        <end position="187"/>
    </location>
</feature>
<dbReference type="InterPro" id="IPR003325">
    <property type="entry name" value="TerD"/>
</dbReference>
<sequence>MVHILMPGSNVELQQLGEGVDEGAVAVRVAQADGECPFDVSVLILDDDRKVRSNDDFVFYNQPTALDGAIQLCSQEQGGSGIDLDIPKVPSHANLIVVAASVYGEGATFGDLPDITLTLGRSDGQGPLASFQMSGLTTESAVVLCELYRRNDRWKIRAVGQGYNDGLGALATDFGVEVDESGDEDTDAPASPTDGAGEEPVPTPVVDARQASEESAGTKMVVGRKKRPAKLPNDWSDFTTPFLRAGSDAPFRRARLFPVVGIKSAAEQEMRATSVLLSVMEVVKEFGRAVTSKWGAPGGKIETFTEVRFSHGGDDLRPDGMVRISRGARVWTALVEVKTGKNNLKADQVEKYLKLAKSKDFDAVVTISSDLLPAADDVAVEIDARHTKNIALLHISWEELIAEASMLNSHIGVSEATRARVLADFLTYALEPASGMAVFDDMGATWVKVREAVKDRTLRADGGAVEVCNGYDRLLRHLALQLSSLTGQRVVAVVPANRPDAVSRARQLADSGELFGTLRVSGATGAIVVNADLRTERITCSMPVGAPRSGRPATKVNWLVRQLGSAPDAVRLTAHHSGSRTESTAVMLGALRGERGSLVPPDDKDVREFTVAMETSMGTKRSGSSGGFVAAAVKLLNVFYEEVVQTVRSGNDR</sequence>
<keyword evidence="5" id="KW-1185">Reference proteome</keyword>
<feature type="domain" description="TerD" evidence="3">
    <location>
        <begin position="1"/>
        <end position="174"/>
    </location>
</feature>
<evidence type="ECO:0000256" key="1">
    <source>
        <dbReference type="ARBA" id="ARBA00008775"/>
    </source>
</evidence>
<dbReference type="EMBL" id="JABBNB010000012">
    <property type="protein sequence ID" value="NMO02188.1"/>
    <property type="molecule type" value="Genomic_DNA"/>
</dbReference>
<dbReference type="AlphaFoldDB" id="A0A848L3G2"/>
<accession>A0A848L3G2</accession>